<accession>A0A3N4KBP5</accession>
<name>A0A3N4KBP5_9PEZI</name>
<dbReference type="PRINTS" id="PR00171">
    <property type="entry name" value="SUGRTRNSPORT"/>
</dbReference>
<feature type="transmembrane region" description="Helical" evidence="9">
    <location>
        <begin position="78"/>
        <end position="98"/>
    </location>
</feature>
<evidence type="ECO:0000256" key="5">
    <source>
        <dbReference type="ARBA" id="ARBA00022989"/>
    </source>
</evidence>
<dbReference type="EMBL" id="ML119172">
    <property type="protein sequence ID" value="RPB07910.1"/>
    <property type="molecule type" value="Genomic_DNA"/>
</dbReference>
<evidence type="ECO:0000256" key="4">
    <source>
        <dbReference type="ARBA" id="ARBA00022692"/>
    </source>
</evidence>
<evidence type="ECO:0000256" key="7">
    <source>
        <dbReference type="RuleBase" id="RU003346"/>
    </source>
</evidence>
<keyword evidence="4 9" id="KW-0812">Transmembrane</keyword>
<evidence type="ECO:0000313" key="12">
    <source>
        <dbReference type="Proteomes" id="UP000277580"/>
    </source>
</evidence>
<evidence type="ECO:0000256" key="2">
    <source>
        <dbReference type="ARBA" id="ARBA00010992"/>
    </source>
</evidence>
<dbReference type="InterPro" id="IPR003663">
    <property type="entry name" value="Sugar/inositol_transpt"/>
</dbReference>
<feature type="transmembrane region" description="Helical" evidence="9">
    <location>
        <begin position="147"/>
        <end position="166"/>
    </location>
</feature>
<feature type="transmembrane region" description="Helical" evidence="9">
    <location>
        <begin position="366"/>
        <end position="393"/>
    </location>
</feature>
<feature type="transmembrane region" description="Helical" evidence="9">
    <location>
        <begin position="298"/>
        <end position="316"/>
    </location>
</feature>
<dbReference type="GO" id="GO:0005351">
    <property type="term" value="F:carbohydrate:proton symporter activity"/>
    <property type="evidence" value="ECO:0007669"/>
    <property type="project" value="TreeGrafter"/>
</dbReference>
<organism evidence="11 12">
    <name type="scientific">Morchella conica CCBAS932</name>
    <dbReference type="NCBI Taxonomy" id="1392247"/>
    <lineage>
        <taxon>Eukaryota</taxon>
        <taxon>Fungi</taxon>
        <taxon>Dikarya</taxon>
        <taxon>Ascomycota</taxon>
        <taxon>Pezizomycotina</taxon>
        <taxon>Pezizomycetes</taxon>
        <taxon>Pezizales</taxon>
        <taxon>Morchellaceae</taxon>
        <taxon>Morchella</taxon>
    </lineage>
</organism>
<dbReference type="PROSITE" id="PS00216">
    <property type="entry name" value="SUGAR_TRANSPORT_1"/>
    <property type="match status" value="2"/>
</dbReference>
<feature type="transmembrane region" description="Helical" evidence="9">
    <location>
        <begin position="104"/>
        <end position="126"/>
    </location>
</feature>
<feature type="transmembrane region" description="Helical" evidence="9">
    <location>
        <begin position="7"/>
        <end position="32"/>
    </location>
</feature>
<dbReference type="OrthoDB" id="4142200at2759"/>
<evidence type="ECO:0000259" key="10">
    <source>
        <dbReference type="PROSITE" id="PS50850"/>
    </source>
</evidence>
<reference evidence="11 12" key="1">
    <citation type="journal article" date="2018" name="Nat. Ecol. Evol.">
        <title>Pezizomycetes genomes reveal the molecular basis of ectomycorrhizal truffle lifestyle.</title>
        <authorList>
            <person name="Murat C."/>
            <person name="Payen T."/>
            <person name="Noel B."/>
            <person name="Kuo A."/>
            <person name="Morin E."/>
            <person name="Chen J."/>
            <person name="Kohler A."/>
            <person name="Krizsan K."/>
            <person name="Balestrini R."/>
            <person name="Da Silva C."/>
            <person name="Montanini B."/>
            <person name="Hainaut M."/>
            <person name="Levati E."/>
            <person name="Barry K.W."/>
            <person name="Belfiori B."/>
            <person name="Cichocki N."/>
            <person name="Clum A."/>
            <person name="Dockter R.B."/>
            <person name="Fauchery L."/>
            <person name="Guy J."/>
            <person name="Iotti M."/>
            <person name="Le Tacon F."/>
            <person name="Lindquist E.A."/>
            <person name="Lipzen A."/>
            <person name="Malagnac F."/>
            <person name="Mello A."/>
            <person name="Molinier V."/>
            <person name="Miyauchi S."/>
            <person name="Poulain J."/>
            <person name="Riccioni C."/>
            <person name="Rubini A."/>
            <person name="Sitrit Y."/>
            <person name="Splivallo R."/>
            <person name="Traeger S."/>
            <person name="Wang M."/>
            <person name="Zifcakova L."/>
            <person name="Wipf D."/>
            <person name="Zambonelli A."/>
            <person name="Paolocci F."/>
            <person name="Nowrousian M."/>
            <person name="Ottonello S."/>
            <person name="Baldrian P."/>
            <person name="Spatafora J.W."/>
            <person name="Henrissat B."/>
            <person name="Nagy L.G."/>
            <person name="Aury J.M."/>
            <person name="Wincker P."/>
            <person name="Grigoriev I.V."/>
            <person name="Bonfante P."/>
            <person name="Martin F.M."/>
        </authorList>
    </citation>
    <scope>NUCLEOTIDE SEQUENCE [LARGE SCALE GENOMIC DNA]</scope>
    <source>
        <strain evidence="11 12">CCBAS932</strain>
    </source>
</reference>
<gene>
    <name evidence="11" type="ORF">P167DRAFT_549349</name>
</gene>
<dbReference type="PROSITE" id="PS50850">
    <property type="entry name" value="MFS"/>
    <property type="match status" value="1"/>
</dbReference>
<dbReference type="InterPro" id="IPR050360">
    <property type="entry name" value="MFS_Sugar_Transporters"/>
</dbReference>
<evidence type="ECO:0000256" key="8">
    <source>
        <dbReference type="SAM" id="MobiDB-lite"/>
    </source>
</evidence>
<keyword evidence="6 9" id="KW-0472">Membrane</keyword>
<dbReference type="FunFam" id="1.20.1250.20:FF:000026">
    <property type="entry name" value="MFS quinate transporter QutD"/>
    <property type="match status" value="1"/>
</dbReference>
<dbReference type="PANTHER" id="PTHR48022:SF54">
    <property type="entry name" value="GLUCOSE TRANSPORTER, PUTATIVE (AFU_ORTHOLOGUE AFUA_8G00890)-RELATED"/>
    <property type="match status" value="1"/>
</dbReference>
<dbReference type="GO" id="GO:0016020">
    <property type="term" value="C:membrane"/>
    <property type="evidence" value="ECO:0007669"/>
    <property type="project" value="UniProtKB-SubCell"/>
</dbReference>
<evidence type="ECO:0000256" key="6">
    <source>
        <dbReference type="ARBA" id="ARBA00023136"/>
    </source>
</evidence>
<comment type="similarity">
    <text evidence="2 7">Belongs to the major facilitator superfamily. Sugar transporter (TC 2.A.1.1) family.</text>
</comment>
<feature type="transmembrane region" description="Helical" evidence="9">
    <location>
        <begin position="52"/>
        <end position="71"/>
    </location>
</feature>
<feature type="transmembrane region" description="Helical" evidence="9">
    <location>
        <begin position="172"/>
        <end position="189"/>
    </location>
</feature>
<feature type="domain" description="Major facilitator superfamily (MFS) profile" evidence="10">
    <location>
        <begin position="10"/>
        <end position="458"/>
    </location>
</feature>
<comment type="subcellular location">
    <subcellularLocation>
        <location evidence="1">Membrane</location>
        <topology evidence="1">Multi-pass membrane protein</topology>
    </subcellularLocation>
</comment>
<dbReference type="Gene3D" id="1.20.1250.20">
    <property type="entry name" value="MFS general substrate transporter like domains"/>
    <property type="match status" value="1"/>
</dbReference>
<feature type="transmembrane region" description="Helical" evidence="9">
    <location>
        <begin position="274"/>
        <end position="292"/>
    </location>
</feature>
<dbReference type="AlphaFoldDB" id="A0A3N4KBP5"/>
<feature type="transmembrane region" description="Helical" evidence="9">
    <location>
        <begin position="323"/>
        <end position="342"/>
    </location>
</feature>
<dbReference type="Proteomes" id="UP000277580">
    <property type="component" value="Unassembled WGS sequence"/>
</dbReference>
<dbReference type="InterPro" id="IPR005829">
    <property type="entry name" value="Sugar_transporter_CS"/>
</dbReference>
<dbReference type="InterPro" id="IPR036259">
    <property type="entry name" value="MFS_trans_sf"/>
</dbReference>
<feature type="transmembrane region" description="Helical" evidence="9">
    <location>
        <begin position="436"/>
        <end position="454"/>
    </location>
</feature>
<evidence type="ECO:0000256" key="1">
    <source>
        <dbReference type="ARBA" id="ARBA00004141"/>
    </source>
</evidence>
<feature type="transmembrane region" description="Helical" evidence="9">
    <location>
        <begin position="405"/>
        <end position="424"/>
    </location>
</feature>
<feature type="compositionally biased region" description="Basic and acidic residues" evidence="8">
    <location>
        <begin position="487"/>
        <end position="504"/>
    </location>
</feature>
<dbReference type="CDD" id="cd17356">
    <property type="entry name" value="MFS_HXT"/>
    <property type="match status" value="1"/>
</dbReference>
<evidence type="ECO:0000256" key="3">
    <source>
        <dbReference type="ARBA" id="ARBA00022448"/>
    </source>
</evidence>
<dbReference type="STRING" id="1392247.A0A3N4KBP5"/>
<evidence type="ECO:0000256" key="9">
    <source>
        <dbReference type="SAM" id="Phobius"/>
    </source>
</evidence>
<protein>
    <submittedName>
        <fullName evidence="11">Sugar transporter</fullName>
    </submittedName>
</protein>
<dbReference type="InterPro" id="IPR005828">
    <property type="entry name" value="MFS_sugar_transport-like"/>
</dbReference>
<dbReference type="InParanoid" id="A0A3N4KBP5"/>
<dbReference type="InterPro" id="IPR020846">
    <property type="entry name" value="MFS_dom"/>
</dbReference>
<keyword evidence="12" id="KW-1185">Reference proteome</keyword>
<keyword evidence="11" id="KW-0762">Sugar transport</keyword>
<keyword evidence="3 7" id="KW-0813">Transport</keyword>
<keyword evidence="5 9" id="KW-1133">Transmembrane helix</keyword>
<dbReference type="PANTHER" id="PTHR48022">
    <property type="entry name" value="PLASTIDIC GLUCOSE TRANSPORTER 4"/>
    <property type="match status" value="1"/>
</dbReference>
<feature type="region of interest" description="Disordered" evidence="8">
    <location>
        <begin position="487"/>
        <end position="516"/>
    </location>
</feature>
<sequence length="516" mass="56562">MYRISNIYVLAAFGTIGGALFGFDISSMSAWIGAEQYLEYFDHPDSDLQGGITASMSAGSFIGALGAGYLSDMMGRRYAIVVAAIIWIVGSIVSLSAQNVGHLIAGRIINGLSVGIMSSQVPVYLAELSPKNIRGRVVGIQQWAIEWGILIMYLISYGCTFIEGPAAFRTAWGIQAIPALILIGALFFFPESPRWYASKDRWEEALDTLALLHGNGDINNPLVQAEYEEVREAQQIAAQGKAMSWLGLFGPTMWRRTTAALAAQIWQQLLGGNVMMYYIVYVFQMAGLTGNINLVSSSVQYVIFLVTTAITLLFIDRLGRRPLFIYGAVAMGSLNFAVAGLMKTGGHSVTNVADNYNIKWQVEGSYATGVIACSYLFVAFYGLTWAPCAWVFISEVFPLQYRAKGVGLATAANWIFNFALAYFVPPAFKNIQWRTYIMFGVFCFCGVAHSFFMFPETAGKTLEEIDYLFGKNVPAWKSAKVNSRLDEKVGDLENNKPGHDDGQSEKGAATTVESSH</sequence>
<dbReference type="PROSITE" id="PS00217">
    <property type="entry name" value="SUGAR_TRANSPORT_2"/>
    <property type="match status" value="1"/>
</dbReference>
<dbReference type="SUPFAM" id="SSF103473">
    <property type="entry name" value="MFS general substrate transporter"/>
    <property type="match status" value="1"/>
</dbReference>
<dbReference type="Pfam" id="PF00083">
    <property type="entry name" value="Sugar_tr"/>
    <property type="match status" value="1"/>
</dbReference>
<evidence type="ECO:0000313" key="11">
    <source>
        <dbReference type="EMBL" id="RPB07910.1"/>
    </source>
</evidence>
<proteinExistence type="inferred from homology"/>
<dbReference type="NCBIfam" id="TIGR00879">
    <property type="entry name" value="SP"/>
    <property type="match status" value="1"/>
</dbReference>